<dbReference type="PANTHER" id="PTHR43647:SF1">
    <property type="entry name" value="3-KETO-STEROID REDUCTASE ERG27"/>
    <property type="match status" value="1"/>
</dbReference>
<accession>A0A9W4HU56</accession>
<dbReference type="GO" id="GO:0005811">
    <property type="term" value="C:lipid droplet"/>
    <property type="evidence" value="ECO:0007669"/>
    <property type="project" value="TreeGrafter"/>
</dbReference>
<evidence type="ECO:0008006" key="10">
    <source>
        <dbReference type="Google" id="ProtNLM"/>
    </source>
</evidence>
<keyword evidence="4" id="KW-0560">Oxidoreductase</keyword>
<keyword evidence="5" id="KW-0443">Lipid metabolism</keyword>
<feature type="region of interest" description="Disordered" evidence="7">
    <location>
        <begin position="1"/>
        <end position="22"/>
    </location>
</feature>
<comment type="similarity">
    <text evidence="6">Belongs to the short-chain dehydrogenases/reductases (SDR) family. ERG27 subfamily.</text>
</comment>
<dbReference type="PANTHER" id="PTHR43647">
    <property type="entry name" value="DEHYDROGENASE"/>
    <property type="match status" value="1"/>
</dbReference>
<evidence type="ECO:0000256" key="2">
    <source>
        <dbReference type="ARBA" id="ARBA00022857"/>
    </source>
</evidence>
<dbReference type="Gene3D" id="3.40.50.720">
    <property type="entry name" value="NAD(P)-binding Rossmann-like Domain"/>
    <property type="match status" value="1"/>
</dbReference>
<dbReference type="GO" id="GO:0005789">
    <property type="term" value="C:endoplasmic reticulum membrane"/>
    <property type="evidence" value="ECO:0007669"/>
    <property type="project" value="TreeGrafter"/>
</dbReference>
<dbReference type="InterPro" id="IPR036291">
    <property type="entry name" value="NAD(P)-bd_dom_sf"/>
</dbReference>
<keyword evidence="3" id="KW-0752">Steroid biosynthesis</keyword>
<organism evidence="8 9">
    <name type="scientific">Penicillium olsonii</name>
    <dbReference type="NCBI Taxonomy" id="99116"/>
    <lineage>
        <taxon>Eukaryota</taxon>
        <taxon>Fungi</taxon>
        <taxon>Dikarya</taxon>
        <taxon>Ascomycota</taxon>
        <taxon>Pezizomycotina</taxon>
        <taxon>Eurotiomycetes</taxon>
        <taxon>Eurotiomycetidae</taxon>
        <taxon>Eurotiales</taxon>
        <taxon>Aspergillaceae</taxon>
        <taxon>Penicillium</taxon>
    </lineage>
</organism>
<dbReference type="AlphaFoldDB" id="A0A9W4HU56"/>
<feature type="compositionally biased region" description="Basic and acidic residues" evidence="7">
    <location>
        <begin position="1"/>
        <end position="17"/>
    </location>
</feature>
<keyword evidence="2" id="KW-0521">NADP</keyword>
<evidence type="ECO:0000313" key="9">
    <source>
        <dbReference type="Proteomes" id="UP001153618"/>
    </source>
</evidence>
<sequence>MEEVDERERERETRERTTGPAESDNDKIILCHVRSSSCGPGHFCFCSASFYRPVHLLLDTRRGTSCDIKLCSISRSTQDSPHYNWLREPSTECPHSPGLGFSICCRLADEFLSSHPESESLTIIFTTRSARKAQDTIRGLKAHLSETAPASAARVHFEPESVDLGDLVSVRALSRRLVHSLPRLDAIVLNAGIGGWSGISWPKAIWGVCTDLVHQVTWPSYKLAPVGVLTAKQTKTEEEPALGSIFCANVFGHYMLAHNVTPLLKRAHINGPGRVVWVSSIEGTYKFFKIDDIQGLRTDAPYESSKALTDILALTSNLPSTAPWSVESFSESETELNTHAIHTDAPTASPRSYLSHPGICATSIVPLILPLAWAMIASFWVARILGSPWHPLSTYLGACAPVFLALAPQAMLEAAEEPYHQAGGGRAKWGSSCTRSGVESPASTEVDGWGHGGVVGTPVVEADRLRRRKRGAEYLTREKKEEFEELGRQCWKQMEELRVQWDEILDQAEARS</sequence>
<comment type="caution">
    <text evidence="8">The sequence shown here is derived from an EMBL/GenBank/DDBJ whole genome shotgun (WGS) entry which is preliminary data.</text>
</comment>
<keyword evidence="1" id="KW-0444">Lipid biosynthesis</keyword>
<dbReference type="InterPro" id="IPR051593">
    <property type="entry name" value="Ergosterol_Biosynth_ERG27"/>
</dbReference>
<evidence type="ECO:0000313" key="8">
    <source>
        <dbReference type="EMBL" id="CAG8156501.1"/>
    </source>
</evidence>
<dbReference type="SUPFAM" id="SSF51735">
    <property type="entry name" value="NAD(P)-binding Rossmann-fold domains"/>
    <property type="match status" value="1"/>
</dbReference>
<protein>
    <recommendedName>
        <fullName evidence="10">3-keto-steroid reductase</fullName>
    </recommendedName>
</protein>
<evidence type="ECO:0000256" key="3">
    <source>
        <dbReference type="ARBA" id="ARBA00022955"/>
    </source>
</evidence>
<dbReference type="GO" id="GO:0000253">
    <property type="term" value="F:3-beta-hydroxysteroid 3-dehydrogenase (NADP+) activity"/>
    <property type="evidence" value="ECO:0007669"/>
    <property type="project" value="TreeGrafter"/>
</dbReference>
<evidence type="ECO:0000256" key="5">
    <source>
        <dbReference type="ARBA" id="ARBA00023098"/>
    </source>
</evidence>
<name>A0A9W4HU56_PENOL</name>
<dbReference type="Proteomes" id="UP001153618">
    <property type="component" value="Unassembled WGS sequence"/>
</dbReference>
<gene>
    <name evidence="8" type="ORF">POLS_LOCUS6227</name>
</gene>
<evidence type="ECO:0000256" key="7">
    <source>
        <dbReference type="SAM" id="MobiDB-lite"/>
    </source>
</evidence>
<dbReference type="OrthoDB" id="9989144at2759"/>
<reference evidence="8" key="1">
    <citation type="submission" date="2021-07" db="EMBL/GenBank/DDBJ databases">
        <authorList>
            <person name="Branca A.L. A."/>
        </authorList>
    </citation>
    <scope>NUCLEOTIDE SEQUENCE</scope>
</reference>
<dbReference type="EMBL" id="CAJVOS010000034">
    <property type="protein sequence ID" value="CAG8156501.1"/>
    <property type="molecule type" value="Genomic_DNA"/>
</dbReference>
<evidence type="ECO:0000256" key="6">
    <source>
        <dbReference type="ARBA" id="ARBA00023593"/>
    </source>
</evidence>
<evidence type="ECO:0000256" key="4">
    <source>
        <dbReference type="ARBA" id="ARBA00023002"/>
    </source>
</evidence>
<dbReference type="GO" id="GO:0006696">
    <property type="term" value="P:ergosterol biosynthetic process"/>
    <property type="evidence" value="ECO:0007669"/>
    <property type="project" value="TreeGrafter"/>
</dbReference>
<dbReference type="GO" id="GO:0005741">
    <property type="term" value="C:mitochondrial outer membrane"/>
    <property type="evidence" value="ECO:0007669"/>
    <property type="project" value="TreeGrafter"/>
</dbReference>
<evidence type="ECO:0000256" key="1">
    <source>
        <dbReference type="ARBA" id="ARBA00022516"/>
    </source>
</evidence>
<keyword evidence="9" id="KW-1185">Reference proteome</keyword>
<proteinExistence type="inferred from homology"/>